<dbReference type="AlphaFoldDB" id="A0A2T0FL46"/>
<gene>
    <name evidence="1" type="ORF">B9G98_03334</name>
</gene>
<dbReference type="Proteomes" id="UP000238350">
    <property type="component" value="Unassembled WGS sequence"/>
</dbReference>
<accession>A0A2T0FL46</accession>
<dbReference type="SFLD" id="SFLDG01131">
    <property type="entry name" value="C1.5.2:_MDP_Like"/>
    <property type="match status" value="1"/>
</dbReference>
<dbReference type="SFLD" id="SFLDS00003">
    <property type="entry name" value="Haloacid_Dehalogenase"/>
    <property type="match status" value="1"/>
</dbReference>
<dbReference type="OrthoDB" id="2865258at2759"/>
<dbReference type="Pfam" id="PF12689">
    <property type="entry name" value="Acid_PPase"/>
    <property type="match status" value="1"/>
</dbReference>
<dbReference type="RefSeq" id="XP_024665659.1">
    <property type="nucleotide sequence ID" value="XM_024809891.1"/>
</dbReference>
<dbReference type="InterPro" id="IPR010033">
    <property type="entry name" value="HAD_SF_ppase_IIIC"/>
</dbReference>
<dbReference type="PANTHER" id="PTHR17901">
    <property type="entry name" value="MAGNESIUM-DEPENDENT PHOSPHATASE 1 MDP1"/>
    <property type="match status" value="1"/>
</dbReference>
<dbReference type="SUPFAM" id="SSF56784">
    <property type="entry name" value="HAD-like"/>
    <property type="match status" value="1"/>
</dbReference>
<dbReference type="NCBIfam" id="TIGR01685">
    <property type="entry name" value="MDP-1"/>
    <property type="match status" value="1"/>
</dbReference>
<organism evidence="1 2">
    <name type="scientific">Wickerhamiella sorbophila</name>
    <dbReference type="NCBI Taxonomy" id="45607"/>
    <lineage>
        <taxon>Eukaryota</taxon>
        <taxon>Fungi</taxon>
        <taxon>Dikarya</taxon>
        <taxon>Ascomycota</taxon>
        <taxon>Saccharomycotina</taxon>
        <taxon>Dipodascomycetes</taxon>
        <taxon>Dipodascales</taxon>
        <taxon>Trichomonascaceae</taxon>
        <taxon>Wickerhamiella</taxon>
    </lineage>
</organism>
<protein>
    <submittedName>
        <fullName evidence="1">Magnesium-dependent phosphatase P8B7.31</fullName>
    </submittedName>
</protein>
<dbReference type="GeneID" id="36517082"/>
<reference evidence="1 2" key="1">
    <citation type="submission" date="2017-04" db="EMBL/GenBank/DDBJ databases">
        <title>Genome sequencing of [Candida] sorbophila.</title>
        <authorList>
            <person name="Ahn J.O."/>
        </authorList>
    </citation>
    <scope>NUCLEOTIDE SEQUENCE [LARGE SCALE GENOMIC DNA]</scope>
    <source>
        <strain evidence="1 2">DS02</strain>
    </source>
</reference>
<dbReference type="SFLD" id="SFLDG01129">
    <property type="entry name" value="C1.5:_HAD__Beta-PGM__Phosphata"/>
    <property type="match status" value="1"/>
</dbReference>
<dbReference type="STRING" id="45607.A0A2T0FL46"/>
<dbReference type="InterPro" id="IPR010036">
    <property type="entry name" value="MDP_1_eu_arc"/>
</dbReference>
<dbReference type="PANTHER" id="PTHR17901:SF14">
    <property type="entry name" value="MAGNESIUM-DEPENDENT PHOSPHATASE 1"/>
    <property type="match status" value="1"/>
</dbReference>
<dbReference type="NCBIfam" id="TIGR01681">
    <property type="entry name" value="HAD-SF-IIIC"/>
    <property type="match status" value="1"/>
</dbReference>
<dbReference type="EMBL" id="NDIQ01000022">
    <property type="protein sequence ID" value="PRT55714.1"/>
    <property type="molecule type" value="Genomic_DNA"/>
</dbReference>
<evidence type="ECO:0000313" key="2">
    <source>
        <dbReference type="Proteomes" id="UP000238350"/>
    </source>
</evidence>
<evidence type="ECO:0000313" key="1">
    <source>
        <dbReference type="EMBL" id="PRT55714.1"/>
    </source>
</evidence>
<dbReference type="GO" id="GO:0003993">
    <property type="term" value="F:acid phosphatase activity"/>
    <property type="evidence" value="ECO:0007669"/>
    <property type="project" value="TreeGrafter"/>
</dbReference>
<keyword evidence="2" id="KW-1185">Reference proteome</keyword>
<sequence length="191" mass="22054">MSLPKLIVFDLDYTLWPFWCDTHVSMPVKALNDNQIIVDSQGDCFTFYEEVPMLLKLLNENKNFELCVASRTQTPAVAKALLQNLHVDGQPSEKIFRSVLYGTGSKVTHFEQLKKLTGVDYHEMLFFDDESRNRDVEHKLGVVFCHVENGMTMHLYKQGIELWRKNYQKLAPRLAISQEYPVEADQVQALA</sequence>
<dbReference type="InterPro" id="IPR036412">
    <property type="entry name" value="HAD-like_sf"/>
</dbReference>
<dbReference type="InterPro" id="IPR023214">
    <property type="entry name" value="HAD_sf"/>
</dbReference>
<dbReference type="Gene3D" id="3.40.50.1000">
    <property type="entry name" value="HAD superfamily/HAD-like"/>
    <property type="match status" value="1"/>
</dbReference>
<name>A0A2T0FL46_9ASCO</name>
<proteinExistence type="predicted"/>
<comment type="caution">
    <text evidence="1">The sequence shown here is derived from an EMBL/GenBank/DDBJ whole genome shotgun (WGS) entry which is preliminary data.</text>
</comment>